<dbReference type="InterPro" id="IPR035965">
    <property type="entry name" value="PAS-like_dom_sf"/>
</dbReference>
<dbReference type="Proteomes" id="UP000007463">
    <property type="component" value="Chromosome"/>
</dbReference>
<evidence type="ECO:0000313" key="6">
    <source>
        <dbReference type="Proteomes" id="UP000007463"/>
    </source>
</evidence>
<evidence type="ECO:0000256" key="2">
    <source>
        <dbReference type="ARBA" id="ARBA00023125"/>
    </source>
</evidence>
<dbReference type="AlphaFoldDB" id="F2IA39"/>
<reference evidence="6" key="2">
    <citation type="submission" date="2011-02" db="EMBL/GenBank/DDBJ databases">
        <title>The complete genome of Fluviicola taffensis DSM 16823.</title>
        <authorList>
            <consortium name="US DOE Joint Genome Institute (JGI-PGF)"/>
            <person name="Lucas S."/>
            <person name="Copeland A."/>
            <person name="Lapidus A."/>
            <person name="Bruce D."/>
            <person name="Goodwin L."/>
            <person name="Pitluck S."/>
            <person name="Kyrpides N."/>
            <person name="Mavromatis K."/>
            <person name="Ivanova N."/>
            <person name="Mikhailova N."/>
            <person name="Pagani I."/>
            <person name="Chertkov O."/>
            <person name="Detter J.C."/>
            <person name="Han C."/>
            <person name="Tapia R."/>
            <person name="Land M."/>
            <person name="Hauser L."/>
            <person name="Markowitz V."/>
            <person name="Cheng J.-F."/>
            <person name="Hugenholtz P."/>
            <person name="Woyke T."/>
            <person name="Wu D."/>
            <person name="Tindall B."/>
            <person name="Pomrenke H.G."/>
            <person name="Brambilla E."/>
            <person name="Klenk H.-P."/>
            <person name="Eisen J.A."/>
        </authorList>
    </citation>
    <scope>NUCLEOTIDE SEQUENCE [LARGE SCALE GENOMIC DNA]</scope>
    <source>
        <strain evidence="6">DSM 16823 / RW262 / RW262</strain>
    </source>
</reference>
<dbReference type="PRINTS" id="PR00038">
    <property type="entry name" value="HTHLUXR"/>
</dbReference>
<protein>
    <submittedName>
        <fullName evidence="5">Transcriptional regulator, LuxR family</fullName>
    </submittedName>
</protein>
<dbReference type="GO" id="GO:0003677">
    <property type="term" value="F:DNA binding"/>
    <property type="evidence" value="ECO:0007669"/>
    <property type="project" value="UniProtKB-KW"/>
</dbReference>
<dbReference type="CDD" id="cd06170">
    <property type="entry name" value="LuxR_C_like"/>
    <property type="match status" value="1"/>
</dbReference>
<dbReference type="InterPro" id="IPR036388">
    <property type="entry name" value="WH-like_DNA-bd_sf"/>
</dbReference>
<dbReference type="PANTHER" id="PTHR44688:SF16">
    <property type="entry name" value="DNA-BINDING TRANSCRIPTIONAL ACTIVATOR DEVR_DOSR"/>
    <property type="match status" value="1"/>
</dbReference>
<organism evidence="5 6">
    <name type="scientific">Fluviicola taffensis (strain DSM 16823 / NCIMB 13979 / RW262)</name>
    <dbReference type="NCBI Taxonomy" id="755732"/>
    <lineage>
        <taxon>Bacteria</taxon>
        <taxon>Pseudomonadati</taxon>
        <taxon>Bacteroidota</taxon>
        <taxon>Flavobacteriia</taxon>
        <taxon>Flavobacteriales</taxon>
        <taxon>Crocinitomicaceae</taxon>
        <taxon>Fluviicola</taxon>
    </lineage>
</organism>
<dbReference type="Gene3D" id="1.10.10.10">
    <property type="entry name" value="Winged helix-like DNA-binding domain superfamily/Winged helix DNA-binding domain"/>
    <property type="match status" value="1"/>
</dbReference>
<dbReference type="STRING" id="755732.Fluta_3243"/>
<proteinExistence type="predicted"/>
<dbReference type="GO" id="GO:0006355">
    <property type="term" value="P:regulation of DNA-templated transcription"/>
    <property type="evidence" value="ECO:0007669"/>
    <property type="project" value="InterPro"/>
</dbReference>
<evidence type="ECO:0000256" key="1">
    <source>
        <dbReference type="ARBA" id="ARBA00023015"/>
    </source>
</evidence>
<dbReference type="PROSITE" id="PS50043">
    <property type="entry name" value="HTH_LUXR_2"/>
    <property type="match status" value="1"/>
</dbReference>
<dbReference type="InterPro" id="IPR000792">
    <property type="entry name" value="Tscrpt_reg_LuxR_C"/>
</dbReference>
<evidence type="ECO:0000256" key="3">
    <source>
        <dbReference type="ARBA" id="ARBA00023163"/>
    </source>
</evidence>
<evidence type="ECO:0000259" key="4">
    <source>
        <dbReference type="PROSITE" id="PS50043"/>
    </source>
</evidence>
<name>F2IA39_FLUTR</name>
<feature type="domain" description="HTH luxR-type" evidence="4">
    <location>
        <begin position="192"/>
        <end position="257"/>
    </location>
</feature>
<reference evidence="5 6" key="1">
    <citation type="journal article" date="2011" name="Stand. Genomic Sci.">
        <title>Complete genome sequence of the gliding freshwater bacterium Fluviicola taffensis type strain (RW262).</title>
        <authorList>
            <person name="Woyke T."/>
            <person name="Chertkov O."/>
            <person name="Lapidus A."/>
            <person name="Nolan M."/>
            <person name="Lucas S."/>
            <person name="Del Rio T.G."/>
            <person name="Tice H."/>
            <person name="Cheng J.F."/>
            <person name="Tapia R."/>
            <person name="Han C."/>
            <person name="Goodwin L."/>
            <person name="Pitluck S."/>
            <person name="Liolios K."/>
            <person name="Pagani I."/>
            <person name="Ivanova N."/>
            <person name="Huntemann M."/>
            <person name="Mavromatis K."/>
            <person name="Mikhailova N."/>
            <person name="Pati A."/>
            <person name="Chen A."/>
            <person name="Palaniappan K."/>
            <person name="Land M."/>
            <person name="Hauser L."/>
            <person name="Brambilla E.M."/>
            <person name="Rohde M."/>
            <person name="Mwirichia R."/>
            <person name="Sikorski J."/>
            <person name="Tindall B.J."/>
            <person name="Goker M."/>
            <person name="Bristow J."/>
            <person name="Eisen J.A."/>
            <person name="Markowitz V."/>
            <person name="Hugenholtz P."/>
            <person name="Klenk H.P."/>
            <person name="Kyrpides N.C."/>
        </authorList>
    </citation>
    <scope>NUCLEOTIDE SEQUENCE [LARGE SCALE GENOMIC DNA]</scope>
    <source>
        <strain evidence="6">DSM 16823 / RW262 / RW262</strain>
    </source>
</reference>
<dbReference type="Gene3D" id="3.30.450.20">
    <property type="entry name" value="PAS domain"/>
    <property type="match status" value="1"/>
</dbReference>
<gene>
    <name evidence="5" type="ordered locus">Fluta_3243</name>
</gene>
<sequence length="259" mass="30172">MTRIEPMKNSIHSSLLTKNKVGNISQEDQLLQKDYLEAVKSFARLTYESVYVIDYEKMTFEYVSENPLFLCGYSAAEVLNLGYEFYFRNVPEKDLELLAQINEAGFDFYEKLPTDKKKEYSITYDFHLINKNGKNILINHKLTPLFLTSEQKIWKAVCIVSISHHQQAGNVFIKKQGSDEIWELDLENTIWRKSAKPTLTEREIEILRLHAQGLTINQIADKIFVAPDTVKYYRRRIFERLSVTNIVEALAYAVNSKII</sequence>
<dbReference type="InterPro" id="IPR016032">
    <property type="entry name" value="Sig_transdc_resp-reg_C-effctor"/>
</dbReference>
<keyword evidence="3" id="KW-0804">Transcription</keyword>
<keyword evidence="1" id="KW-0805">Transcription regulation</keyword>
<dbReference type="Pfam" id="PF00196">
    <property type="entry name" value="GerE"/>
    <property type="match status" value="1"/>
</dbReference>
<dbReference type="EMBL" id="CP002542">
    <property type="protein sequence ID" value="AEA45216.1"/>
    <property type="molecule type" value="Genomic_DNA"/>
</dbReference>
<dbReference type="KEGG" id="fte:Fluta_3243"/>
<dbReference type="HOGENOM" id="CLU_096460_0_0_10"/>
<keyword evidence="2" id="KW-0238">DNA-binding</keyword>
<dbReference type="SMART" id="SM00421">
    <property type="entry name" value="HTH_LUXR"/>
    <property type="match status" value="1"/>
</dbReference>
<accession>F2IA39</accession>
<dbReference type="SUPFAM" id="SSF46894">
    <property type="entry name" value="C-terminal effector domain of the bipartite response regulators"/>
    <property type="match status" value="1"/>
</dbReference>
<dbReference type="SUPFAM" id="SSF55785">
    <property type="entry name" value="PYP-like sensor domain (PAS domain)"/>
    <property type="match status" value="1"/>
</dbReference>
<evidence type="ECO:0000313" key="5">
    <source>
        <dbReference type="EMBL" id="AEA45216.1"/>
    </source>
</evidence>
<keyword evidence="6" id="KW-1185">Reference proteome</keyword>
<dbReference type="eggNOG" id="COG2197">
    <property type="taxonomic scope" value="Bacteria"/>
</dbReference>
<dbReference type="PANTHER" id="PTHR44688">
    <property type="entry name" value="DNA-BINDING TRANSCRIPTIONAL ACTIVATOR DEVR_DOSR"/>
    <property type="match status" value="1"/>
</dbReference>